<sequence length="217" mass="25796">MFERESSMPEISKLFWDRNIKLINNFIDKLHAKKVIHLKYSTNNILEQKHQLNVNCKGFLGSLDKMKAHTMKYQKLQDEKSTKEGLIRDNTNYYTEETSTIKYSVPTKKTTTHCKVCNFTCHADCLKKDKKQCEAFDINGNCQFCQKKWKIKHHEDHPYIIEEKETTKQNVTYDKKVTFDQAKAQLTRIEADIKNCTNEYRKLTKEALEWQIKFNQI</sequence>
<evidence type="ECO:0000256" key="1">
    <source>
        <dbReference type="SAM" id="Coils"/>
    </source>
</evidence>
<dbReference type="Proteomes" id="UP001165289">
    <property type="component" value="Unassembled WGS sequence"/>
</dbReference>
<comment type="caution">
    <text evidence="2">The sequence shown here is derived from an EMBL/GenBank/DDBJ whole genome shotgun (WGS) entry which is preliminary data.</text>
</comment>
<name>A0AAV7KFD3_9METZ</name>
<keyword evidence="3" id="KW-1185">Reference proteome</keyword>
<feature type="coiled-coil region" evidence="1">
    <location>
        <begin position="179"/>
        <end position="213"/>
    </location>
</feature>
<evidence type="ECO:0000313" key="3">
    <source>
        <dbReference type="Proteomes" id="UP001165289"/>
    </source>
</evidence>
<evidence type="ECO:0008006" key="4">
    <source>
        <dbReference type="Google" id="ProtNLM"/>
    </source>
</evidence>
<proteinExistence type="predicted"/>
<reference evidence="2 3" key="1">
    <citation type="journal article" date="2023" name="BMC Biol.">
        <title>The compact genome of the sponge Oopsacas minuta (Hexactinellida) is lacking key metazoan core genes.</title>
        <authorList>
            <person name="Santini S."/>
            <person name="Schenkelaars Q."/>
            <person name="Jourda C."/>
            <person name="Duchesne M."/>
            <person name="Belahbib H."/>
            <person name="Rocher C."/>
            <person name="Selva M."/>
            <person name="Riesgo A."/>
            <person name="Vervoort M."/>
            <person name="Leys S.P."/>
            <person name="Kodjabachian L."/>
            <person name="Le Bivic A."/>
            <person name="Borchiellini C."/>
            <person name="Claverie J.M."/>
            <person name="Renard E."/>
        </authorList>
    </citation>
    <scope>NUCLEOTIDE SEQUENCE [LARGE SCALE GENOMIC DNA]</scope>
    <source>
        <strain evidence="2">SPO-2</strain>
    </source>
</reference>
<protein>
    <recommendedName>
        <fullName evidence="4">Phorbol-ester/DAG-type domain-containing protein</fullName>
    </recommendedName>
</protein>
<evidence type="ECO:0000313" key="2">
    <source>
        <dbReference type="EMBL" id="KAI6660126.1"/>
    </source>
</evidence>
<dbReference type="AlphaFoldDB" id="A0AAV7KFD3"/>
<accession>A0AAV7KFD3</accession>
<organism evidence="2 3">
    <name type="scientific">Oopsacas minuta</name>
    <dbReference type="NCBI Taxonomy" id="111878"/>
    <lineage>
        <taxon>Eukaryota</taxon>
        <taxon>Metazoa</taxon>
        <taxon>Porifera</taxon>
        <taxon>Hexactinellida</taxon>
        <taxon>Hexasterophora</taxon>
        <taxon>Lyssacinosida</taxon>
        <taxon>Leucopsacidae</taxon>
        <taxon>Oopsacas</taxon>
    </lineage>
</organism>
<gene>
    <name evidence="2" type="ORF">LOD99_10570</name>
</gene>
<dbReference type="EMBL" id="JAKMXF010000042">
    <property type="protein sequence ID" value="KAI6660126.1"/>
    <property type="molecule type" value="Genomic_DNA"/>
</dbReference>
<keyword evidence="1" id="KW-0175">Coiled coil</keyword>